<organism evidence="2 3">
    <name type="scientific">Methylobacterium indicum</name>
    <dbReference type="NCBI Taxonomy" id="1775910"/>
    <lineage>
        <taxon>Bacteria</taxon>
        <taxon>Pseudomonadati</taxon>
        <taxon>Pseudomonadota</taxon>
        <taxon>Alphaproteobacteria</taxon>
        <taxon>Hyphomicrobiales</taxon>
        <taxon>Methylobacteriaceae</taxon>
        <taxon>Methylobacterium</taxon>
    </lineage>
</organism>
<dbReference type="KEGG" id="mind:mvi_01600"/>
<sequence>MHHAAHISADVANRGATIFGALQLSIAGYREQEARRRRDGICAVADLEMRLTESRQIEAEAIDAATAISHENDRLRRELAAAQAQIAGLKSEAVAYARMAGLI</sequence>
<reference evidence="2" key="1">
    <citation type="submission" date="2020-11" db="EMBL/GenBank/DDBJ databases">
        <title>Complete genome sequence of a novel pathogenic Methylobacterium strain isolated from rice in Vietnam.</title>
        <authorList>
            <person name="Lai K."/>
            <person name="Okazaki S."/>
            <person name="Higashi K."/>
            <person name="Mori H."/>
            <person name="Toyoda A."/>
            <person name="Kurokawa K."/>
        </authorList>
    </citation>
    <scope>NUCLEOTIDE SEQUENCE</scope>
    <source>
        <strain evidence="2">VL1</strain>
    </source>
</reference>
<evidence type="ECO:0000313" key="2">
    <source>
        <dbReference type="EMBL" id="BCM81699.1"/>
    </source>
</evidence>
<evidence type="ECO:0000256" key="1">
    <source>
        <dbReference type="SAM" id="Coils"/>
    </source>
</evidence>
<dbReference type="AlphaFoldDB" id="A0A8H8WP05"/>
<feature type="coiled-coil region" evidence="1">
    <location>
        <begin position="65"/>
        <end position="92"/>
    </location>
</feature>
<name>A0A8H8WP05_9HYPH</name>
<protein>
    <submittedName>
        <fullName evidence="2">Uncharacterized protein</fullName>
    </submittedName>
</protein>
<dbReference type="Proteomes" id="UP000663508">
    <property type="component" value="Chromosome"/>
</dbReference>
<keyword evidence="1" id="KW-0175">Coiled coil</keyword>
<proteinExistence type="predicted"/>
<dbReference type="RefSeq" id="WP_207180898.1">
    <property type="nucleotide sequence ID" value="NZ_AP024145.1"/>
</dbReference>
<dbReference type="EMBL" id="AP024145">
    <property type="protein sequence ID" value="BCM81699.1"/>
    <property type="molecule type" value="Genomic_DNA"/>
</dbReference>
<evidence type="ECO:0000313" key="3">
    <source>
        <dbReference type="Proteomes" id="UP000663508"/>
    </source>
</evidence>
<gene>
    <name evidence="2" type="ORF">mvi_01600</name>
</gene>
<accession>A0A8H8WP05</accession>